<proteinExistence type="predicted"/>
<reference evidence="2 3" key="1">
    <citation type="submission" date="2024-02" db="EMBL/GenBank/DDBJ databases">
        <authorList>
            <person name="Chen Y."/>
            <person name="Shah S."/>
            <person name="Dougan E. K."/>
            <person name="Thang M."/>
            <person name="Chan C."/>
        </authorList>
    </citation>
    <scope>NUCLEOTIDE SEQUENCE [LARGE SCALE GENOMIC DNA]</scope>
</reference>
<organism evidence="2 3">
    <name type="scientific">Durusdinium trenchii</name>
    <dbReference type="NCBI Taxonomy" id="1381693"/>
    <lineage>
        <taxon>Eukaryota</taxon>
        <taxon>Sar</taxon>
        <taxon>Alveolata</taxon>
        <taxon>Dinophyceae</taxon>
        <taxon>Suessiales</taxon>
        <taxon>Symbiodiniaceae</taxon>
        <taxon>Durusdinium</taxon>
    </lineage>
</organism>
<sequence>MLFFAVIDSCDLSQTCFSLTAFSPQMFPACLDTDCGSSPPMGLMIKHFLSFAVAAAKSSSLRKHQSTSRSDELAKQQHRRLASALFRRCRLAVVFVVSGGWPTVRKLRLLSCGLCRVLPRQPRQIDQDDQVFTGCSVLRCRAFRDLCTARCAHWGHPARQGPKSSVAVIGATRS</sequence>
<evidence type="ECO:0000313" key="3">
    <source>
        <dbReference type="Proteomes" id="UP001642484"/>
    </source>
</evidence>
<name>A0ABP0T0S8_9DINO</name>
<gene>
    <name evidence="1" type="ORF">CCMP2556_LOCUS55160</name>
    <name evidence="2" type="ORF">CCMP2556_LOCUS55172</name>
</gene>
<dbReference type="Proteomes" id="UP001642484">
    <property type="component" value="Unassembled WGS sequence"/>
</dbReference>
<evidence type="ECO:0000313" key="2">
    <source>
        <dbReference type="EMBL" id="CAK9117964.1"/>
    </source>
</evidence>
<comment type="caution">
    <text evidence="2">The sequence shown here is derived from an EMBL/GenBank/DDBJ whole genome shotgun (WGS) entry which is preliminary data.</text>
</comment>
<dbReference type="EMBL" id="CAXAMN010028861">
    <property type="protein sequence ID" value="CAK9117951.1"/>
    <property type="molecule type" value="Genomic_DNA"/>
</dbReference>
<evidence type="ECO:0000313" key="1">
    <source>
        <dbReference type="EMBL" id="CAK9117951.1"/>
    </source>
</evidence>
<protein>
    <submittedName>
        <fullName evidence="2">Uncharacterized protein</fullName>
    </submittedName>
</protein>
<accession>A0ABP0T0S8</accession>
<keyword evidence="3" id="KW-1185">Reference proteome</keyword>
<dbReference type="EMBL" id="CAXAMN010028872">
    <property type="protein sequence ID" value="CAK9117964.1"/>
    <property type="molecule type" value="Genomic_DNA"/>
</dbReference>